<feature type="domain" description="F-box" evidence="1">
    <location>
        <begin position="1"/>
        <end position="44"/>
    </location>
</feature>
<dbReference type="PROSITE" id="PS50181">
    <property type="entry name" value="FBOX"/>
    <property type="match status" value="1"/>
</dbReference>
<dbReference type="Proteomes" id="UP000253551">
    <property type="component" value="Unassembled WGS sequence"/>
</dbReference>
<gene>
    <name evidence="2" type="ORF">CU098_010611</name>
</gene>
<dbReference type="Gene3D" id="3.80.10.10">
    <property type="entry name" value="Ribonuclease Inhibitor"/>
    <property type="match status" value="1"/>
</dbReference>
<sequence>MELPQELFFFIFSLLNHTDRTQCRLVCQQWQTYLDRSELLFETLSCHHKDQLDYAIQFFENNKRLANKVKALHIDMAASLSVDTLIRQIELFPHMQHVELYFDPTSILSSRKYVAPAEISRYRPATITQSWSKLKSIAETSTCMYTTSLLHTTQPFLHLNHLWLNFASVGNNCRSRASEYLITGLSNAPSLLFMYIMYGCFNTTQLDRLHYACSQLKELAMIKTAFIMLPTEQYVPFQTVSLGYQPIPAPSITKVVFSDAYLSHGVPLLEYMSHKYTGAIELVCLQHSRDTMVRSNYTGDRDAVFAIARTCQSLERFDTNLIRLTTDVMLAFEPTKVNFDSLDAYPFTPNWLEQFDTFSNTRFRHTLRQCELDYPTTKELLSLARFTHLTEVTLIHDLAQETPVSLNKMIGQHQHLVKLCIMGFHVSVDCMDPIETHIKNLCILDAVFEGEDQDYNCPVLAFCSRLRLEDLHLSGEIASVKVMPYLDLRQHTQLSRVDVYFEACYYIQLIENNTTKWLHIDLGSDSDDGTERYELDHDPTIDNPDLWYMTVELNSFPGFYYSSSQPLFYEESYSTYY</sequence>
<dbReference type="AlphaFoldDB" id="A0A367KLC6"/>
<dbReference type="SMART" id="SM00256">
    <property type="entry name" value="FBOX"/>
    <property type="match status" value="1"/>
</dbReference>
<dbReference type="InterPro" id="IPR032675">
    <property type="entry name" value="LRR_dom_sf"/>
</dbReference>
<organism evidence="2 3">
    <name type="scientific">Rhizopus stolonifer</name>
    <name type="common">Rhizopus nigricans</name>
    <dbReference type="NCBI Taxonomy" id="4846"/>
    <lineage>
        <taxon>Eukaryota</taxon>
        <taxon>Fungi</taxon>
        <taxon>Fungi incertae sedis</taxon>
        <taxon>Mucoromycota</taxon>
        <taxon>Mucoromycotina</taxon>
        <taxon>Mucoromycetes</taxon>
        <taxon>Mucorales</taxon>
        <taxon>Mucorineae</taxon>
        <taxon>Rhizopodaceae</taxon>
        <taxon>Rhizopus</taxon>
    </lineage>
</organism>
<comment type="caution">
    <text evidence="2">The sequence shown here is derived from an EMBL/GenBank/DDBJ whole genome shotgun (WGS) entry which is preliminary data.</text>
</comment>
<dbReference type="Pfam" id="PF12937">
    <property type="entry name" value="F-box-like"/>
    <property type="match status" value="1"/>
</dbReference>
<dbReference type="EMBL" id="PJQM01001203">
    <property type="protein sequence ID" value="RCI02941.1"/>
    <property type="molecule type" value="Genomic_DNA"/>
</dbReference>
<evidence type="ECO:0000259" key="1">
    <source>
        <dbReference type="PROSITE" id="PS50181"/>
    </source>
</evidence>
<reference evidence="2 3" key="1">
    <citation type="journal article" date="2018" name="G3 (Bethesda)">
        <title>Phylogenetic and Phylogenomic Definition of Rhizopus Species.</title>
        <authorList>
            <person name="Gryganskyi A.P."/>
            <person name="Golan J."/>
            <person name="Dolatabadi S."/>
            <person name="Mondo S."/>
            <person name="Robb S."/>
            <person name="Idnurm A."/>
            <person name="Muszewska A."/>
            <person name="Steczkiewicz K."/>
            <person name="Masonjones S."/>
            <person name="Liao H.L."/>
            <person name="Gajdeczka M.T."/>
            <person name="Anike F."/>
            <person name="Vuek A."/>
            <person name="Anishchenko I.M."/>
            <person name="Voigt K."/>
            <person name="de Hoog G.S."/>
            <person name="Smith M.E."/>
            <person name="Heitman J."/>
            <person name="Vilgalys R."/>
            <person name="Stajich J.E."/>
        </authorList>
    </citation>
    <scope>NUCLEOTIDE SEQUENCE [LARGE SCALE GENOMIC DNA]</scope>
    <source>
        <strain evidence="2 3">LSU 92-RS-03</strain>
    </source>
</reference>
<dbReference type="Gene3D" id="1.20.1280.50">
    <property type="match status" value="1"/>
</dbReference>
<dbReference type="InterPro" id="IPR036047">
    <property type="entry name" value="F-box-like_dom_sf"/>
</dbReference>
<evidence type="ECO:0000313" key="3">
    <source>
        <dbReference type="Proteomes" id="UP000253551"/>
    </source>
</evidence>
<dbReference type="SUPFAM" id="SSF81383">
    <property type="entry name" value="F-box domain"/>
    <property type="match status" value="1"/>
</dbReference>
<name>A0A367KLC6_RHIST</name>
<accession>A0A367KLC6</accession>
<protein>
    <recommendedName>
        <fullName evidence="1">F-box domain-containing protein</fullName>
    </recommendedName>
</protein>
<dbReference type="InterPro" id="IPR001810">
    <property type="entry name" value="F-box_dom"/>
</dbReference>
<proteinExistence type="predicted"/>
<keyword evidence="3" id="KW-1185">Reference proteome</keyword>
<evidence type="ECO:0000313" key="2">
    <source>
        <dbReference type="EMBL" id="RCI02941.1"/>
    </source>
</evidence>
<dbReference type="OrthoDB" id="2203399at2759"/>